<name>M0JNI7_9EURY</name>
<dbReference type="PATRIC" id="fig|662475.6.peg.4321"/>
<dbReference type="Proteomes" id="UP000011687">
    <property type="component" value="Unassembled WGS sequence"/>
</dbReference>
<reference evidence="1 2" key="1">
    <citation type="journal article" date="2014" name="PLoS Genet.">
        <title>Phylogenetically driven sequencing of extremely halophilic archaea reveals strategies for static and dynamic osmo-response.</title>
        <authorList>
            <person name="Becker E.A."/>
            <person name="Seitzer P.M."/>
            <person name="Tritt A."/>
            <person name="Larsen D."/>
            <person name="Krusor M."/>
            <person name="Yao A.I."/>
            <person name="Wu D."/>
            <person name="Madern D."/>
            <person name="Eisen J.A."/>
            <person name="Darling A.E."/>
            <person name="Facciotti M.T."/>
        </authorList>
    </citation>
    <scope>NUCLEOTIDE SEQUENCE [LARGE SCALE GENOMIC DNA]</scope>
    <source>
        <strain evidence="1 2">ATCC 33799</strain>
    </source>
</reference>
<comment type="caution">
    <text evidence="1">The sequence shown here is derived from an EMBL/GenBank/DDBJ whole genome shotgun (WGS) entry which is preliminary data.</text>
</comment>
<keyword evidence="2" id="KW-1185">Reference proteome</keyword>
<dbReference type="EMBL" id="AOLS01000127">
    <property type="protein sequence ID" value="EMA09504.1"/>
    <property type="molecule type" value="Genomic_DNA"/>
</dbReference>
<evidence type="ECO:0000313" key="1">
    <source>
        <dbReference type="EMBL" id="EMA09504.1"/>
    </source>
</evidence>
<proteinExistence type="predicted"/>
<evidence type="ECO:0000313" key="2">
    <source>
        <dbReference type="Proteomes" id="UP000011687"/>
    </source>
</evidence>
<protein>
    <submittedName>
        <fullName evidence="1">Uncharacterized protein</fullName>
    </submittedName>
</protein>
<organism evidence="1 2">
    <name type="scientific">Haloarcula marismortui ATCC 33799</name>
    <dbReference type="NCBI Taxonomy" id="662475"/>
    <lineage>
        <taxon>Archaea</taxon>
        <taxon>Methanobacteriati</taxon>
        <taxon>Methanobacteriota</taxon>
        <taxon>Stenosarchaea group</taxon>
        <taxon>Halobacteria</taxon>
        <taxon>Halobacteriales</taxon>
        <taxon>Haloarculaceae</taxon>
        <taxon>Haloarcula</taxon>
    </lineage>
</organism>
<dbReference type="RefSeq" id="WP_007190861.1">
    <property type="nucleotide sequence ID" value="NZ_AOLS01000127.1"/>
</dbReference>
<gene>
    <name evidence="1" type="ORF">C435_22089</name>
</gene>
<dbReference type="AlphaFoldDB" id="M0JNI7"/>
<sequence>MASDLQNSMQSDLHGLEINPARKCDYCGGDIDTRNPVQCEVVRIGEMPNLKSIIAAADFSAPTGWGTDSLRCRNCRTDLISPATDGFGEALVKFRITDTSGRVAVDASEMEVIDASPDGSGYYPPNIDLDLLLESEDPGLFRWSRLEMLLENQRASERDTSPVVERVRQFAATGKEVPPEIATLLG</sequence>
<accession>M0JNI7</accession>